<organism evidence="12 13">
    <name type="scientific">Kordia aestuariivivens</name>
    <dbReference type="NCBI Taxonomy" id="2759037"/>
    <lineage>
        <taxon>Bacteria</taxon>
        <taxon>Pseudomonadati</taxon>
        <taxon>Bacteroidota</taxon>
        <taxon>Flavobacteriia</taxon>
        <taxon>Flavobacteriales</taxon>
        <taxon>Flavobacteriaceae</taxon>
        <taxon>Kordia</taxon>
    </lineage>
</organism>
<dbReference type="Proteomes" id="UP000619238">
    <property type="component" value="Unassembled WGS sequence"/>
</dbReference>
<keyword evidence="3" id="KW-0479">Metal-binding</keyword>
<dbReference type="CDD" id="cd09597">
    <property type="entry name" value="M4_TLP"/>
    <property type="match status" value="1"/>
</dbReference>
<dbReference type="Gene3D" id="3.10.170.10">
    <property type="match status" value="1"/>
</dbReference>
<evidence type="ECO:0000259" key="10">
    <source>
        <dbReference type="Pfam" id="PF07504"/>
    </source>
</evidence>
<keyword evidence="4" id="KW-0732">Signal</keyword>
<evidence type="ECO:0000256" key="5">
    <source>
        <dbReference type="ARBA" id="ARBA00022801"/>
    </source>
</evidence>
<feature type="domain" description="Peptidase M4 C-terminal" evidence="9">
    <location>
        <begin position="392"/>
        <end position="562"/>
    </location>
</feature>
<keyword evidence="2" id="KW-0645">Protease</keyword>
<dbReference type="PANTHER" id="PTHR33794">
    <property type="entry name" value="BACILLOLYSIN"/>
    <property type="match status" value="1"/>
</dbReference>
<feature type="domain" description="Peptidase M4" evidence="8">
    <location>
        <begin position="224"/>
        <end position="385"/>
    </location>
</feature>
<keyword evidence="7" id="KW-0482">Metalloprotease</keyword>
<dbReference type="InterPro" id="IPR013856">
    <property type="entry name" value="Peptidase_M4_domain"/>
</dbReference>
<evidence type="ECO:0000256" key="4">
    <source>
        <dbReference type="ARBA" id="ARBA00022729"/>
    </source>
</evidence>
<dbReference type="Gene3D" id="3.10.450.490">
    <property type="match status" value="1"/>
</dbReference>
<dbReference type="PRINTS" id="PR00730">
    <property type="entry name" value="THERMOLYSIN"/>
</dbReference>
<name>A0ABR7QFS5_9FLAO</name>
<dbReference type="Pfam" id="PF02868">
    <property type="entry name" value="Peptidase_M4_C"/>
    <property type="match status" value="1"/>
</dbReference>
<dbReference type="InterPro" id="IPR001570">
    <property type="entry name" value="Peptidase_M4_C_domain"/>
</dbReference>
<comment type="similarity">
    <text evidence="1">Belongs to the peptidase M4 family.</text>
</comment>
<dbReference type="Pfam" id="PF07504">
    <property type="entry name" value="FTP"/>
    <property type="match status" value="1"/>
</dbReference>
<gene>
    <name evidence="12" type="ORF">H2O64_20990</name>
</gene>
<dbReference type="InterPro" id="IPR023612">
    <property type="entry name" value="Peptidase_M4"/>
</dbReference>
<evidence type="ECO:0000256" key="7">
    <source>
        <dbReference type="ARBA" id="ARBA00023049"/>
    </source>
</evidence>
<evidence type="ECO:0000256" key="3">
    <source>
        <dbReference type="ARBA" id="ARBA00022723"/>
    </source>
</evidence>
<evidence type="ECO:0000313" key="12">
    <source>
        <dbReference type="EMBL" id="MBC8757159.1"/>
    </source>
</evidence>
<comment type="caution">
    <text evidence="12">The sequence shown here is derived from an EMBL/GenBank/DDBJ whole genome shotgun (WGS) entry which is preliminary data.</text>
</comment>
<feature type="domain" description="Secretion system C-terminal sorting" evidence="11">
    <location>
        <begin position="1024"/>
        <end position="1103"/>
    </location>
</feature>
<dbReference type="Pfam" id="PF01447">
    <property type="entry name" value="Peptidase_M4"/>
    <property type="match status" value="1"/>
</dbReference>
<evidence type="ECO:0000259" key="9">
    <source>
        <dbReference type="Pfam" id="PF02868"/>
    </source>
</evidence>
<dbReference type="InterPro" id="IPR011096">
    <property type="entry name" value="FTP_domain"/>
</dbReference>
<dbReference type="EMBL" id="JACGWS010000017">
    <property type="protein sequence ID" value="MBC8757159.1"/>
    <property type="molecule type" value="Genomic_DNA"/>
</dbReference>
<sequence length="1104" mass="122628">MKTKKTFILWILFFGLFLQGIAQESKIDKKVISELGNSTFINFNEANSYKVSQVQSFFKEELKIKTNDELRKIHTKTDRLSFTHYTYQHYYNNIKVEHGVYKVHTRDGLLKRANGEFYDVKLASTTATISAKRAFETLLTKINAKTYAWENEDNPLRGDYLKPEGELVILPVKNSQKTGFEYKLVYKYDIYTLAPFDRAIYFVDANSGNIVAKEQIMCSSDADTMYSGQRNIETQGAANGFPNGFRLFDATRGNGIHTRNNQGVLNSNLGGAIDFIDADDNWTAAEWNNADQDQAALDAHWGLEMTYDYFSTVHERDSYDGSGARINAFVHVIFPIRDNFGNIVDTTPNNAQWTGDNIVFGDGDGTIFSPLTSLDVCAHELGHAVDQALMSSNLVYLNESGALNEGLSDIWGACVVSMAAPEKNRWFAGEDVTPNAYALRDMSDPNNLNLPDTYQGTFWATGPGDFGGVHTNSSVLNHWFFLLVEGSASTDEVNDNGDTFSVNGIGIHDAEQIAYRMQTEYLTSGSTFALAREGAINAATDLFGACSPQTVATQNAFYAVGVGDESDIDEVLAFHFQDAQGNIKNEFCDGETIFLNGNATIQGSQNKYYMDVWRVNNDGTITWLASQGSSNSTSPGWFNGSPGLIDITDLYANDPDGSVIFQNGVTYRIKLAINADECGWFPLEHDFTMHGSDIEFHYEDAQKDKDIEFCLGEDVFLNGSDNFEVDEYFLTLYKLNSSGTYTWIVGTGWIQGNLENPVNVTEIFENLPGTDAVTFHPRTYAVKLSLKSPGCGQISVQKDFTYVDGNLSIAYHYEDKDGNKDDTFCLGEGVYLNGSESIEVDEIFMSLWILNGSGNYEWIVGTDWIPSSLDIPINITEIFENLPGNNAVTFQGNRTYAVKLSIIDPVCGQLWLQQSFTLEECCLLDPPTTIQTLGNTVVWNPVPGAVGYIVESTNVWAQNCSCTWPISMVPIQTSNTSVTLPLGFNNCTSIQIRTICSNGATSLPSDLICVQYGHFLNRVAITSISPNPNKGMMSVKVVADTNIKDVSLKIHNFNGHQIQNFEQLKLDKGVLELNLDLRSKLKQGLYIFIFTVGDEVITKRVVIE</sequence>
<dbReference type="InterPro" id="IPR050728">
    <property type="entry name" value="Zinc_Metalloprotease_M4"/>
</dbReference>
<evidence type="ECO:0000313" key="13">
    <source>
        <dbReference type="Proteomes" id="UP000619238"/>
    </source>
</evidence>
<dbReference type="PANTHER" id="PTHR33794:SF1">
    <property type="entry name" value="BACILLOLYSIN"/>
    <property type="match status" value="1"/>
</dbReference>
<dbReference type="SUPFAM" id="SSF55486">
    <property type="entry name" value="Metalloproteases ('zincins'), catalytic domain"/>
    <property type="match status" value="1"/>
</dbReference>
<keyword evidence="5" id="KW-0378">Hydrolase</keyword>
<dbReference type="Gene3D" id="1.10.390.10">
    <property type="entry name" value="Neutral Protease Domain 2"/>
    <property type="match status" value="1"/>
</dbReference>
<protein>
    <submittedName>
        <fullName evidence="12">M4 family metallopeptidase</fullName>
    </submittedName>
</protein>
<evidence type="ECO:0000256" key="6">
    <source>
        <dbReference type="ARBA" id="ARBA00022833"/>
    </source>
</evidence>
<evidence type="ECO:0000256" key="1">
    <source>
        <dbReference type="ARBA" id="ARBA00009388"/>
    </source>
</evidence>
<evidence type="ECO:0000259" key="8">
    <source>
        <dbReference type="Pfam" id="PF01447"/>
    </source>
</evidence>
<reference evidence="12 13" key="1">
    <citation type="submission" date="2020-07" db="EMBL/GenBank/DDBJ databases">
        <title>Description of Kordia aestuariivivens sp. nov., isolated from a tidal flat.</title>
        <authorList>
            <person name="Park S."/>
            <person name="Yoon J.-H."/>
        </authorList>
    </citation>
    <scope>NUCLEOTIDE SEQUENCE [LARGE SCALE GENOMIC DNA]</scope>
    <source>
        <strain evidence="12 13">YSTF-M3</strain>
    </source>
</reference>
<accession>A0ABR7QFS5</accession>
<feature type="domain" description="FTP" evidence="10">
    <location>
        <begin position="68"/>
        <end position="117"/>
    </location>
</feature>
<proteinExistence type="inferred from homology"/>
<dbReference type="Pfam" id="PF18962">
    <property type="entry name" value="Por_Secre_tail"/>
    <property type="match status" value="1"/>
</dbReference>
<evidence type="ECO:0000259" key="11">
    <source>
        <dbReference type="Pfam" id="PF18962"/>
    </source>
</evidence>
<keyword evidence="13" id="KW-1185">Reference proteome</keyword>
<dbReference type="NCBIfam" id="TIGR04183">
    <property type="entry name" value="Por_Secre_tail"/>
    <property type="match status" value="1"/>
</dbReference>
<evidence type="ECO:0000256" key="2">
    <source>
        <dbReference type="ARBA" id="ARBA00022670"/>
    </source>
</evidence>
<dbReference type="InterPro" id="IPR026444">
    <property type="entry name" value="Secre_tail"/>
</dbReference>
<keyword evidence="6" id="KW-0862">Zinc</keyword>
<dbReference type="RefSeq" id="WP_187564203.1">
    <property type="nucleotide sequence ID" value="NZ_JACGWS010000017.1"/>
</dbReference>
<dbReference type="InterPro" id="IPR027268">
    <property type="entry name" value="Peptidase_M4/M1_CTD_sf"/>
</dbReference>